<evidence type="ECO:0000256" key="2">
    <source>
        <dbReference type="ARBA" id="ARBA00007685"/>
    </source>
</evidence>
<dbReference type="Pfam" id="PF10215">
    <property type="entry name" value="Ost4"/>
    <property type="match status" value="1"/>
</dbReference>
<evidence type="ECO:0000313" key="10">
    <source>
        <dbReference type="Proteomes" id="UP000019132"/>
    </source>
</evidence>
<evidence type="ECO:0000256" key="3">
    <source>
        <dbReference type="ARBA" id="ARBA00022692"/>
    </source>
</evidence>
<keyword evidence="7 8" id="KW-0472">Membrane</keyword>
<dbReference type="EnsemblProtists" id="PYU1_T004271">
    <property type="protein sequence ID" value="PYU1_T004271"/>
    <property type="gene ID" value="PYU1_G004261"/>
</dbReference>
<evidence type="ECO:0000313" key="9">
    <source>
        <dbReference type="EnsemblProtists" id="PYU1_T004271"/>
    </source>
</evidence>
<dbReference type="InterPro" id="IPR036330">
    <property type="entry name" value="Ost4p_sf"/>
</dbReference>
<reference evidence="10" key="1">
    <citation type="journal article" date="2010" name="Genome Biol.">
        <title>Genome sequence of the necrotrophic plant pathogen Pythium ultimum reveals original pathogenicity mechanisms and effector repertoire.</title>
        <authorList>
            <person name="Levesque C.A."/>
            <person name="Brouwer H."/>
            <person name="Cano L."/>
            <person name="Hamilton J.P."/>
            <person name="Holt C."/>
            <person name="Huitema E."/>
            <person name="Raffaele S."/>
            <person name="Robideau G.P."/>
            <person name="Thines M."/>
            <person name="Win J."/>
            <person name="Zerillo M.M."/>
            <person name="Beakes G.W."/>
            <person name="Boore J.L."/>
            <person name="Busam D."/>
            <person name="Dumas B."/>
            <person name="Ferriera S."/>
            <person name="Fuerstenberg S.I."/>
            <person name="Gachon C.M."/>
            <person name="Gaulin E."/>
            <person name="Govers F."/>
            <person name="Grenville-Briggs L."/>
            <person name="Horner N."/>
            <person name="Hostetler J."/>
            <person name="Jiang R.H."/>
            <person name="Johnson J."/>
            <person name="Krajaejun T."/>
            <person name="Lin H."/>
            <person name="Meijer H.J."/>
            <person name="Moore B."/>
            <person name="Morris P."/>
            <person name="Phuntmart V."/>
            <person name="Puiu D."/>
            <person name="Shetty J."/>
            <person name="Stajich J.E."/>
            <person name="Tripathy S."/>
            <person name="Wawra S."/>
            <person name="van West P."/>
            <person name="Whitty B.R."/>
            <person name="Coutinho P.M."/>
            <person name="Henrissat B."/>
            <person name="Martin F."/>
            <person name="Thomas P.D."/>
            <person name="Tyler B.M."/>
            <person name="De Vries R.P."/>
            <person name="Kamoun S."/>
            <person name="Yandell M."/>
            <person name="Tisserat N."/>
            <person name="Buell C.R."/>
        </authorList>
    </citation>
    <scope>NUCLEOTIDE SEQUENCE</scope>
    <source>
        <strain evidence="10">DAOM:BR144</strain>
    </source>
</reference>
<evidence type="ECO:0000256" key="5">
    <source>
        <dbReference type="ARBA" id="ARBA00022968"/>
    </source>
</evidence>
<comment type="subcellular location">
    <subcellularLocation>
        <location evidence="1">Endoplasmic reticulum membrane</location>
        <topology evidence="1">Single-pass type III membrane protein</topology>
    </subcellularLocation>
</comment>
<reference evidence="9" key="3">
    <citation type="submission" date="2015-02" db="UniProtKB">
        <authorList>
            <consortium name="EnsemblProtists"/>
        </authorList>
    </citation>
    <scope>IDENTIFICATION</scope>
    <source>
        <strain evidence="9">DAOM BR144</strain>
    </source>
</reference>
<dbReference type="eggNOG" id="ENOG502RFCZ">
    <property type="taxonomic scope" value="Eukaryota"/>
</dbReference>
<dbReference type="Proteomes" id="UP000019132">
    <property type="component" value="Unassembled WGS sequence"/>
</dbReference>
<accession>K3WH30</accession>
<feature type="transmembrane region" description="Helical" evidence="8">
    <location>
        <begin position="12"/>
        <end position="31"/>
    </location>
</feature>
<comment type="similarity">
    <text evidence="2">Belongs to the OST4 family.</text>
</comment>
<dbReference type="HOGENOM" id="CLU_201440_1_0_1"/>
<keyword evidence="4" id="KW-0256">Endoplasmic reticulum</keyword>
<dbReference type="InParanoid" id="K3WH30"/>
<keyword evidence="6 8" id="KW-1133">Transmembrane helix</keyword>
<reference evidence="10" key="2">
    <citation type="submission" date="2010-04" db="EMBL/GenBank/DDBJ databases">
        <authorList>
            <person name="Buell R."/>
            <person name="Hamilton J."/>
            <person name="Hostetler J."/>
        </authorList>
    </citation>
    <scope>NUCLEOTIDE SEQUENCE [LARGE SCALE GENOMIC DNA]</scope>
    <source>
        <strain evidence="10">DAOM:BR144</strain>
    </source>
</reference>
<evidence type="ECO:0000256" key="7">
    <source>
        <dbReference type="ARBA" id="ARBA00023136"/>
    </source>
</evidence>
<evidence type="ECO:0008006" key="11">
    <source>
        <dbReference type="Google" id="ProtNLM"/>
    </source>
</evidence>
<protein>
    <recommendedName>
        <fullName evidence="11">Dolichyl-diphosphooligosaccharide--protein glycosyltransferase subunit 4</fullName>
    </recommendedName>
</protein>
<keyword evidence="3 8" id="KW-0812">Transmembrane</keyword>
<keyword evidence="5" id="KW-0735">Signal-anchor</keyword>
<dbReference type="VEuPathDB" id="FungiDB:PYU1_G004261"/>
<evidence type="ECO:0000256" key="8">
    <source>
        <dbReference type="SAM" id="Phobius"/>
    </source>
</evidence>
<keyword evidence="10" id="KW-1185">Reference proteome</keyword>
<evidence type="ECO:0000256" key="1">
    <source>
        <dbReference type="ARBA" id="ARBA00004643"/>
    </source>
</evidence>
<dbReference type="SUPFAM" id="SSF103464">
    <property type="entry name" value="Oligosaccharyltransferase subunit ost4p"/>
    <property type="match status" value="1"/>
</dbReference>
<sequence length="40" mass="4399">MSNDEMDEMLMTFVNCLGAVIMVSLVGFHYLTASAKDAEN</sequence>
<proteinExistence type="inferred from homology"/>
<dbReference type="GO" id="GO:0005789">
    <property type="term" value="C:endoplasmic reticulum membrane"/>
    <property type="evidence" value="ECO:0007669"/>
    <property type="project" value="UniProtKB-SubCell"/>
</dbReference>
<name>K3WH30_GLOUD</name>
<dbReference type="AlphaFoldDB" id="K3WH30"/>
<dbReference type="EMBL" id="GL376567">
    <property type="status" value="NOT_ANNOTATED_CDS"/>
    <property type="molecule type" value="Genomic_DNA"/>
</dbReference>
<evidence type="ECO:0000256" key="6">
    <source>
        <dbReference type="ARBA" id="ARBA00022989"/>
    </source>
</evidence>
<organism evidence="9 10">
    <name type="scientific">Globisporangium ultimum (strain ATCC 200006 / CBS 805.95 / DAOM BR144)</name>
    <name type="common">Pythium ultimum</name>
    <dbReference type="NCBI Taxonomy" id="431595"/>
    <lineage>
        <taxon>Eukaryota</taxon>
        <taxon>Sar</taxon>
        <taxon>Stramenopiles</taxon>
        <taxon>Oomycota</taxon>
        <taxon>Peronosporomycetes</taxon>
        <taxon>Pythiales</taxon>
        <taxon>Pythiaceae</taxon>
        <taxon>Globisporangium</taxon>
    </lineage>
</organism>
<dbReference type="InterPro" id="IPR018943">
    <property type="entry name" value="Oligosaccaryltransferase"/>
</dbReference>
<evidence type="ECO:0000256" key="4">
    <source>
        <dbReference type="ARBA" id="ARBA00022824"/>
    </source>
</evidence>